<comment type="caution">
    <text evidence="2">The sequence shown here is derived from an EMBL/GenBank/DDBJ whole genome shotgun (WGS) entry which is preliminary data.</text>
</comment>
<protein>
    <submittedName>
        <fullName evidence="2">Uncharacterized protein</fullName>
    </submittedName>
</protein>
<organism evidence="2 3">
    <name type="scientific">Eumeta variegata</name>
    <name type="common">Bagworm moth</name>
    <name type="synonym">Eumeta japonica</name>
    <dbReference type="NCBI Taxonomy" id="151549"/>
    <lineage>
        <taxon>Eukaryota</taxon>
        <taxon>Metazoa</taxon>
        <taxon>Ecdysozoa</taxon>
        <taxon>Arthropoda</taxon>
        <taxon>Hexapoda</taxon>
        <taxon>Insecta</taxon>
        <taxon>Pterygota</taxon>
        <taxon>Neoptera</taxon>
        <taxon>Endopterygota</taxon>
        <taxon>Lepidoptera</taxon>
        <taxon>Glossata</taxon>
        <taxon>Ditrysia</taxon>
        <taxon>Tineoidea</taxon>
        <taxon>Psychidae</taxon>
        <taxon>Oiketicinae</taxon>
        <taxon>Eumeta</taxon>
    </lineage>
</organism>
<gene>
    <name evidence="2" type="ORF">EVAR_82802_1</name>
</gene>
<accession>A0A4C1UMT1</accession>
<feature type="compositionally biased region" description="Basic and acidic residues" evidence="1">
    <location>
        <begin position="212"/>
        <end position="222"/>
    </location>
</feature>
<evidence type="ECO:0000256" key="1">
    <source>
        <dbReference type="SAM" id="MobiDB-lite"/>
    </source>
</evidence>
<evidence type="ECO:0000313" key="3">
    <source>
        <dbReference type="Proteomes" id="UP000299102"/>
    </source>
</evidence>
<reference evidence="2 3" key="1">
    <citation type="journal article" date="2019" name="Commun. Biol.">
        <title>The bagworm genome reveals a unique fibroin gene that provides high tensile strength.</title>
        <authorList>
            <person name="Kono N."/>
            <person name="Nakamura H."/>
            <person name="Ohtoshi R."/>
            <person name="Tomita M."/>
            <person name="Numata K."/>
            <person name="Arakawa K."/>
        </authorList>
    </citation>
    <scope>NUCLEOTIDE SEQUENCE [LARGE SCALE GENOMIC DNA]</scope>
</reference>
<sequence>MRRYAAKDRAEILEKRLEEQFTPHPASDSHAATLHQKEVERRVREILLTPVPPLPGDYYVSPAETAKTILRLPKRKAPGPDVTAPPRPGAWVQPPYRKTEMKVWKKTRLCAARLSPAHSAPAAVGDTAAAAQDHPPCDTSITQNTDEIGSQYKPSRFPENDADVYQDAHAGHVCPAAEAIVEPVAHKQSKVGRFKSRIAPGHNKSCSSAHKSNKDSVKDKHQCPGNAQPHGHHHSKNVNHHQCCGAFGNPHARHKYGGNNCRLI</sequence>
<proteinExistence type="predicted"/>
<name>A0A4C1UMT1_EUMVA</name>
<evidence type="ECO:0000313" key="2">
    <source>
        <dbReference type="EMBL" id="GBP27753.1"/>
    </source>
</evidence>
<feature type="compositionally biased region" description="Polar residues" evidence="1">
    <location>
        <begin position="139"/>
        <end position="148"/>
    </location>
</feature>
<dbReference type="Proteomes" id="UP000299102">
    <property type="component" value="Unassembled WGS sequence"/>
</dbReference>
<feature type="region of interest" description="Disordered" evidence="1">
    <location>
        <begin position="75"/>
        <end position="94"/>
    </location>
</feature>
<dbReference type="EMBL" id="BGZK01000198">
    <property type="protein sequence ID" value="GBP27753.1"/>
    <property type="molecule type" value="Genomic_DNA"/>
</dbReference>
<feature type="region of interest" description="Disordered" evidence="1">
    <location>
        <begin position="130"/>
        <end position="150"/>
    </location>
</feature>
<keyword evidence="3" id="KW-1185">Reference proteome</keyword>
<dbReference type="OrthoDB" id="7432943at2759"/>
<feature type="region of interest" description="Disordered" evidence="1">
    <location>
        <begin position="193"/>
        <end position="238"/>
    </location>
</feature>
<dbReference type="AlphaFoldDB" id="A0A4C1UMT1"/>